<evidence type="ECO:0000256" key="9">
    <source>
        <dbReference type="RuleBase" id="RU910715"/>
    </source>
</evidence>
<organism evidence="10 11">
    <name type="scientific">Trapa incisa</name>
    <dbReference type="NCBI Taxonomy" id="236973"/>
    <lineage>
        <taxon>Eukaryota</taxon>
        <taxon>Viridiplantae</taxon>
        <taxon>Streptophyta</taxon>
        <taxon>Embryophyta</taxon>
        <taxon>Tracheophyta</taxon>
        <taxon>Spermatophyta</taxon>
        <taxon>Magnoliopsida</taxon>
        <taxon>eudicotyledons</taxon>
        <taxon>Gunneridae</taxon>
        <taxon>Pentapetalae</taxon>
        <taxon>rosids</taxon>
        <taxon>malvids</taxon>
        <taxon>Myrtales</taxon>
        <taxon>Lythraceae</taxon>
        <taxon>Trapa</taxon>
    </lineage>
</organism>
<feature type="transmembrane region" description="Helical" evidence="9">
    <location>
        <begin position="132"/>
        <end position="153"/>
    </location>
</feature>
<reference evidence="10 11" key="1">
    <citation type="journal article" date="2023" name="Hortic Res">
        <title>Pangenome of water caltrop reveals structural variations and asymmetric subgenome divergence after allopolyploidization.</title>
        <authorList>
            <person name="Zhang X."/>
            <person name="Chen Y."/>
            <person name="Wang L."/>
            <person name="Yuan Y."/>
            <person name="Fang M."/>
            <person name="Shi L."/>
            <person name="Lu R."/>
            <person name="Comes H.P."/>
            <person name="Ma Y."/>
            <person name="Chen Y."/>
            <person name="Huang G."/>
            <person name="Zhou Y."/>
            <person name="Zheng Z."/>
            <person name="Qiu Y."/>
        </authorList>
    </citation>
    <scope>NUCLEOTIDE SEQUENCE [LARGE SCALE GENOMIC DNA]</scope>
    <source>
        <tissue evidence="10">Roots</tissue>
    </source>
</reference>
<feature type="transmembrane region" description="Helical" evidence="9">
    <location>
        <begin position="165"/>
        <end position="186"/>
    </location>
</feature>
<dbReference type="AlphaFoldDB" id="A0AAN7JNH4"/>
<comment type="caution">
    <text evidence="10">The sequence shown here is derived from an EMBL/GenBank/DDBJ whole genome shotgun (WGS) entry which is preliminary data.</text>
</comment>
<keyword evidence="11" id="KW-1185">Reference proteome</keyword>
<comment type="similarity">
    <text evidence="2 9">Belongs to the SWEET sugar transporter family.</text>
</comment>
<keyword evidence="8 9" id="KW-0472">Membrane</keyword>
<dbReference type="Proteomes" id="UP001345219">
    <property type="component" value="Chromosome 4"/>
</dbReference>
<dbReference type="GO" id="GO:0051260">
    <property type="term" value="P:protein homooligomerization"/>
    <property type="evidence" value="ECO:0007669"/>
    <property type="project" value="UniProtKB-ARBA"/>
</dbReference>
<keyword evidence="7 9" id="KW-1133">Transmembrane helix</keyword>
<name>A0AAN7JNH4_9MYRT</name>
<dbReference type="Gene3D" id="1.20.1280.290">
    <property type="match status" value="2"/>
</dbReference>
<evidence type="ECO:0000256" key="3">
    <source>
        <dbReference type="ARBA" id="ARBA00022448"/>
    </source>
</evidence>
<comment type="subcellular location">
    <subcellularLocation>
        <location evidence="9">Cell membrane</location>
        <topology evidence="9">Multi-pass membrane protein</topology>
    </subcellularLocation>
    <subcellularLocation>
        <location evidence="1">Endomembrane system</location>
        <topology evidence="1">Multi-pass membrane protein</topology>
    </subcellularLocation>
</comment>
<dbReference type="FunFam" id="1.20.1280.290:FF:000002">
    <property type="entry name" value="Bidirectional sugar transporter SWEET"/>
    <property type="match status" value="1"/>
</dbReference>
<accession>A0AAN7JNH4</accession>
<proteinExistence type="inferred from homology"/>
<protein>
    <recommendedName>
        <fullName evidence="9">Bidirectional sugar transporter SWEET</fullName>
    </recommendedName>
</protein>
<dbReference type="PANTHER" id="PTHR10791:SF159">
    <property type="entry name" value="BIDIRECTIONAL SUGAR TRANSPORTER SWEET5"/>
    <property type="match status" value="1"/>
</dbReference>
<evidence type="ECO:0000256" key="2">
    <source>
        <dbReference type="ARBA" id="ARBA00007809"/>
    </source>
</evidence>
<feature type="transmembrane region" description="Helical" evidence="9">
    <location>
        <begin position="192"/>
        <end position="213"/>
    </location>
</feature>
<evidence type="ECO:0000313" key="10">
    <source>
        <dbReference type="EMBL" id="KAK4750720.1"/>
    </source>
</evidence>
<dbReference type="GO" id="GO:0051119">
    <property type="term" value="F:sugar transmembrane transporter activity"/>
    <property type="evidence" value="ECO:0007669"/>
    <property type="project" value="InterPro"/>
</dbReference>
<keyword evidence="4 9" id="KW-0762">Sugar transport</keyword>
<dbReference type="GO" id="GO:0005886">
    <property type="term" value="C:plasma membrane"/>
    <property type="evidence" value="ECO:0007669"/>
    <property type="project" value="UniProtKB-SubCell"/>
</dbReference>
<keyword evidence="6" id="KW-0677">Repeat</keyword>
<feature type="transmembrane region" description="Helical" evidence="9">
    <location>
        <begin position="6"/>
        <end position="25"/>
    </location>
</feature>
<dbReference type="InterPro" id="IPR004316">
    <property type="entry name" value="SWEET_rpt"/>
</dbReference>
<evidence type="ECO:0000256" key="6">
    <source>
        <dbReference type="ARBA" id="ARBA00022737"/>
    </source>
</evidence>
<gene>
    <name evidence="10" type="ORF">SAY87_004202</name>
</gene>
<dbReference type="EMBL" id="JAXIOK010000017">
    <property type="protein sequence ID" value="KAK4750720.1"/>
    <property type="molecule type" value="Genomic_DNA"/>
</dbReference>
<feature type="transmembrane region" description="Helical" evidence="9">
    <location>
        <begin position="71"/>
        <end position="93"/>
    </location>
</feature>
<dbReference type="InterPro" id="IPR047664">
    <property type="entry name" value="SWEET"/>
</dbReference>
<evidence type="ECO:0000256" key="5">
    <source>
        <dbReference type="ARBA" id="ARBA00022692"/>
    </source>
</evidence>
<evidence type="ECO:0000256" key="8">
    <source>
        <dbReference type="ARBA" id="ARBA00023136"/>
    </source>
</evidence>
<evidence type="ECO:0000313" key="11">
    <source>
        <dbReference type="Proteomes" id="UP001345219"/>
    </source>
</evidence>
<comment type="function">
    <text evidence="9">Mediates both low-affinity uptake and efflux of sugar across the membrane.</text>
</comment>
<keyword evidence="5 9" id="KW-0812">Transmembrane</keyword>
<evidence type="ECO:0000256" key="7">
    <source>
        <dbReference type="ARBA" id="ARBA00022989"/>
    </source>
</evidence>
<sequence>MVHTDTVRTIVGIIGNVISFGLFLSPLPTFVKIWKSKSVQAFKPDPYVVTVLNCMMWTFYGLPFVHPDSTLVITINSIGLAMELIYVGIFLIFSTWSTRKKICIALLIETIFFIVVILITLLLFHTTKKRSLFVGIICILFNICMYAAPLTIMKRVITTKSVKYMPFYLSLANFANGIVWAIYALLKFDVNVLVPNGLGALSGLVQLILYAIYYRTTNWEEEPEKPAANVELSDSTNRA</sequence>
<dbReference type="Pfam" id="PF03083">
    <property type="entry name" value="MtN3_slv"/>
    <property type="match status" value="2"/>
</dbReference>
<dbReference type="GO" id="GO:0012505">
    <property type="term" value="C:endomembrane system"/>
    <property type="evidence" value="ECO:0007669"/>
    <property type="project" value="UniProtKB-SubCell"/>
</dbReference>
<feature type="transmembrane region" description="Helical" evidence="9">
    <location>
        <begin position="105"/>
        <end position="126"/>
    </location>
</feature>
<keyword evidence="3 9" id="KW-0813">Transport</keyword>
<feature type="transmembrane region" description="Helical" evidence="9">
    <location>
        <begin position="46"/>
        <end position="65"/>
    </location>
</feature>
<dbReference type="FunFam" id="1.20.1280.290:FF:000001">
    <property type="entry name" value="Bidirectional sugar transporter SWEET"/>
    <property type="match status" value="1"/>
</dbReference>
<dbReference type="PANTHER" id="PTHR10791">
    <property type="entry name" value="RAG1-ACTIVATING PROTEIN 1"/>
    <property type="match status" value="1"/>
</dbReference>
<evidence type="ECO:0000256" key="4">
    <source>
        <dbReference type="ARBA" id="ARBA00022597"/>
    </source>
</evidence>
<evidence type="ECO:0000256" key="1">
    <source>
        <dbReference type="ARBA" id="ARBA00004127"/>
    </source>
</evidence>